<dbReference type="GO" id="GO:0005737">
    <property type="term" value="C:cytoplasm"/>
    <property type="evidence" value="ECO:0007669"/>
    <property type="project" value="UniProtKB-SubCell"/>
</dbReference>
<evidence type="ECO:0000256" key="13">
    <source>
        <dbReference type="ARBA" id="ARBA00025217"/>
    </source>
</evidence>
<evidence type="ECO:0000256" key="9">
    <source>
        <dbReference type="ARBA" id="ARBA00022833"/>
    </source>
</evidence>
<dbReference type="InterPro" id="IPR033709">
    <property type="entry name" value="Anticodon_Ile_ABEc"/>
</dbReference>
<dbReference type="SUPFAM" id="SSF47323">
    <property type="entry name" value="Anticodon-binding domain of a subclass of class I aminoacyl-tRNA synthetases"/>
    <property type="match status" value="1"/>
</dbReference>
<dbReference type="NCBIfam" id="TIGR00392">
    <property type="entry name" value="ileS"/>
    <property type="match status" value="1"/>
</dbReference>
<dbReference type="SUPFAM" id="SSF50677">
    <property type="entry name" value="ValRS/IleRS/LeuRS editing domain"/>
    <property type="match status" value="1"/>
</dbReference>
<keyword evidence="7 15" id="KW-0479">Metal-binding</keyword>
<dbReference type="Pfam" id="PF00133">
    <property type="entry name" value="tRNA-synt_1"/>
    <property type="match status" value="1"/>
</dbReference>
<dbReference type="InterPro" id="IPR009008">
    <property type="entry name" value="Val/Leu/Ile-tRNA-synth_edit"/>
</dbReference>
<dbReference type="CDD" id="cd00818">
    <property type="entry name" value="IleRS_core"/>
    <property type="match status" value="1"/>
</dbReference>
<evidence type="ECO:0000313" key="18">
    <source>
        <dbReference type="EMBL" id="QIM10523.1"/>
    </source>
</evidence>
<dbReference type="PROSITE" id="PS00178">
    <property type="entry name" value="AA_TRNA_LIGASE_I"/>
    <property type="match status" value="1"/>
</dbReference>
<gene>
    <name evidence="15 18" type="primary">ileS</name>
    <name evidence="18" type="ORF">PlAlph_4150</name>
</gene>
<proteinExistence type="inferred from homology"/>
<feature type="domain" description="Aminoacyl-tRNA synthetase class Ia" evidence="16">
    <location>
        <begin position="21"/>
        <end position="635"/>
    </location>
</feature>
<evidence type="ECO:0000256" key="4">
    <source>
        <dbReference type="ARBA" id="ARBA00011245"/>
    </source>
</evidence>
<dbReference type="InterPro" id="IPR009080">
    <property type="entry name" value="tRNAsynth_Ia_anticodon-bd"/>
</dbReference>
<dbReference type="InterPro" id="IPR001412">
    <property type="entry name" value="aa-tRNA-synth_I_CS"/>
</dbReference>
<evidence type="ECO:0000256" key="11">
    <source>
        <dbReference type="ARBA" id="ARBA00022917"/>
    </source>
</evidence>
<organism evidence="18">
    <name type="scientific">uncultured Alphaproteobacteria bacterium</name>
    <dbReference type="NCBI Taxonomy" id="91750"/>
    <lineage>
        <taxon>Bacteria</taxon>
        <taxon>Pseudomonadati</taxon>
        <taxon>Pseudomonadota</taxon>
        <taxon>Alphaproteobacteria</taxon>
        <taxon>environmental samples</taxon>
    </lineage>
</organism>
<keyword evidence="12 15" id="KW-0030">Aminoacyl-tRNA synthetase</keyword>
<dbReference type="EMBL" id="MN990730">
    <property type="protein sequence ID" value="QIM10523.1"/>
    <property type="molecule type" value="Genomic_DNA"/>
</dbReference>
<keyword evidence="10 15" id="KW-0067">ATP-binding</keyword>
<name>A0A6G8F2P5_9PROT</name>
<dbReference type="GO" id="GO:0002161">
    <property type="term" value="F:aminoacyl-tRNA deacylase activity"/>
    <property type="evidence" value="ECO:0007669"/>
    <property type="project" value="InterPro"/>
</dbReference>
<dbReference type="PANTHER" id="PTHR42780:SF1">
    <property type="entry name" value="ISOLEUCINE--TRNA LIGASE, CYTOPLASMIC"/>
    <property type="match status" value="1"/>
</dbReference>
<evidence type="ECO:0000256" key="7">
    <source>
        <dbReference type="ARBA" id="ARBA00022723"/>
    </source>
</evidence>
<evidence type="ECO:0000256" key="2">
    <source>
        <dbReference type="ARBA" id="ARBA00004496"/>
    </source>
</evidence>
<dbReference type="AlphaFoldDB" id="A0A6G8F2P5"/>
<dbReference type="PANTHER" id="PTHR42780">
    <property type="entry name" value="SOLEUCYL-TRNA SYNTHETASE"/>
    <property type="match status" value="1"/>
</dbReference>
<dbReference type="Pfam" id="PF19302">
    <property type="entry name" value="DUF5915"/>
    <property type="match status" value="1"/>
</dbReference>
<feature type="short sequence motif" description="'HIGH' region" evidence="15">
    <location>
        <begin position="51"/>
        <end position="61"/>
    </location>
</feature>
<dbReference type="CDD" id="cd07961">
    <property type="entry name" value="Anticodon_Ia_Ile_ABEc"/>
    <property type="match status" value="1"/>
</dbReference>
<evidence type="ECO:0000256" key="5">
    <source>
        <dbReference type="ARBA" id="ARBA00022490"/>
    </source>
</evidence>
<keyword evidence="6 15" id="KW-0436">Ligase</keyword>
<feature type="domain" description="Methionyl/Valyl/Leucyl/Isoleucyl-tRNA synthetase anticodon-binding" evidence="17">
    <location>
        <begin position="688"/>
        <end position="826"/>
    </location>
</feature>
<dbReference type="InterPro" id="IPR023586">
    <property type="entry name" value="Ile-tRNA-ligase_type2"/>
</dbReference>
<dbReference type="GO" id="GO:0008270">
    <property type="term" value="F:zinc ion binding"/>
    <property type="evidence" value="ECO:0007669"/>
    <property type="project" value="UniProtKB-UniRule"/>
</dbReference>
<keyword evidence="9 15" id="KW-0862">Zinc</keyword>
<dbReference type="Gene3D" id="3.40.50.620">
    <property type="entry name" value="HUPs"/>
    <property type="match status" value="2"/>
</dbReference>
<dbReference type="FunFam" id="3.40.50.620:FF:000063">
    <property type="entry name" value="Isoleucine--tRNA ligase"/>
    <property type="match status" value="1"/>
</dbReference>
<dbReference type="InterPro" id="IPR002300">
    <property type="entry name" value="aa-tRNA-synth_Ia"/>
</dbReference>
<protein>
    <recommendedName>
        <fullName evidence="15">Isoleucine--tRNA ligase</fullName>
        <ecNumber evidence="15">6.1.1.5</ecNumber>
    </recommendedName>
    <alternativeName>
        <fullName evidence="15">Isoleucyl-tRNA synthetase</fullName>
        <shortName evidence="15">IleRS</shortName>
    </alternativeName>
</protein>
<dbReference type="InterPro" id="IPR013155">
    <property type="entry name" value="M/V/L/I-tRNA-synth_anticd-bd"/>
</dbReference>
<dbReference type="EC" id="6.1.1.5" evidence="15"/>
<sequence>MTKYYAEVKAKPDFVELEKNILKFWEEDNTFEKSVHNRDGAAEFVFYDGPPFANGTPHYGHIMVSYVKDVVARFQTMGGKKVDRRLGWDCHGLPAEMAAEKQLGVSGRKQIEEFGVEKFNDFCRSDVLKYSGIWVDMFKRIGRWVDFSHDYKTMDLPFMESVINNFKQLYDKGLIYEDFRVLPYSWAAETPLSNFEVNQGYQDKTDNAITVLFKLENGMKILVWTTTPWTLPSNLMLAVGKDIDYAVMEEDGQKYILAEALLGRYKKQLENAVKVGSLKGADLIGMNYEPMFPYFKELKNKGCFKVLSGEFVSVEDGTGVVHIAPGFGQDDFDACRAYNSDFPVVCPVDEAGKFTAEVPDYEGKQVFETNEPIMQWLKSNGLLVKKEQYTHSYPFCWRTDTPLIYKAMSSWFVKVTDFRDEMVKNNQQINWVPEHIKDGRFGKWLEGARDWSISRNRFWGTPIPVWKSDNPKFPRVDVFGSVAEIKEKTGFEVANLHKPYIDNVVYPNPDDPSGQTMMRRVGDVFDCWFESGSMPYAQVHYPFENKEWFEEHFPADFIVEAMDQTRGWFYTLTVLSTALHNRPAFKNCICTGLLMAEGGQKLSKRLKNYPDPAMVLDTIGSDTLRWFLVSSPVLKGGNLAVDQEGKEIVKAARVAQIPLWNAFYFFTLYANAEGYQAKEVSSSTESLDNYILAKLKHLAAVVKNGLETYDVAVACNEIASFMEILNNWYIRRTRDRFWEGEGLAFDVLYTVLVNLSKIMAPLMPFTCEYVYKNLTGNESVHLADYPDLSSIADNAELMAEMDFLQELCSAGKFIREEKNLRNRLPLASLTVVGRSFGDEYQDIVKDELNVKEVRFDNNLTNYATKKIYLYTPLLGKVLGKDMGAVMAAYKQGQWELNADGTLNIAGKTLTNDLFEVRLEMKDGVAGQAFAENKAVVTLDTNVTDELKREGMARDFVRLVQTLRKDKNFNISDRIILSWQTADAELAAALTENEAYVAEQVLAVKVVNSCAQGTMADIDGVKICFDAEVSAQVSKGA</sequence>
<feature type="short sequence motif" description="'KMSKS' region" evidence="15">
    <location>
        <begin position="601"/>
        <end position="605"/>
    </location>
</feature>
<keyword evidence="8 15" id="KW-0547">Nucleotide-binding</keyword>
<accession>A0A6G8F2P5</accession>
<dbReference type="FunFam" id="3.40.50.620:FF:000075">
    <property type="entry name" value="Isoleucine--tRNA ligase"/>
    <property type="match status" value="1"/>
</dbReference>
<keyword evidence="11 15" id="KW-0648">Protein biosynthesis</keyword>
<dbReference type="GO" id="GO:0005524">
    <property type="term" value="F:ATP binding"/>
    <property type="evidence" value="ECO:0007669"/>
    <property type="project" value="UniProtKB-UniRule"/>
</dbReference>
<dbReference type="Gene3D" id="1.10.730.10">
    <property type="entry name" value="Isoleucyl-tRNA Synthetase, Domain 1"/>
    <property type="match status" value="1"/>
</dbReference>
<comment type="domain">
    <text evidence="15">IleRS has two distinct active sites: one for aminoacylation and one for editing. The misactivated valine is translocated from the active site to the editing site, which sterically excludes the correctly activated isoleucine. The single editing site contains two valyl binding pockets, one specific for each substrate (Val-AMP or Val-tRNA(Ile)).</text>
</comment>
<evidence type="ECO:0000256" key="10">
    <source>
        <dbReference type="ARBA" id="ARBA00022840"/>
    </source>
</evidence>
<dbReference type="PRINTS" id="PR00984">
    <property type="entry name" value="TRNASYNTHILE"/>
</dbReference>
<evidence type="ECO:0000259" key="17">
    <source>
        <dbReference type="Pfam" id="PF08264"/>
    </source>
</evidence>
<evidence type="ECO:0000256" key="1">
    <source>
        <dbReference type="ARBA" id="ARBA00001947"/>
    </source>
</evidence>
<comment type="similarity">
    <text evidence="3 15">Belongs to the class-I aminoacyl-tRNA synthetase family. IleS type 2 subfamily.</text>
</comment>
<evidence type="ECO:0000256" key="3">
    <source>
        <dbReference type="ARBA" id="ARBA00007078"/>
    </source>
</evidence>
<comment type="catalytic activity">
    <reaction evidence="14 15">
        <text>tRNA(Ile) + L-isoleucine + ATP = L-isoleucyl-tRNA(Ile) + AMP + diphosphate</text>
        <dbReference type="Rhea" id="RHEA:11060"/>
        <dbReference type="Rhea" id="RHEA-COMP:9666"/>
        <dbReference type="Rhea" id="RHEA-COMP:9695"/>
        <dbReference type="ChEBI" id="CHEBI:30616"/>
        <dbReference type="ChEBI" id="CHEBI:33019"/>
        <dbReference type="ChEBI" id="CHEBI:58045"/>
        <dbReference type="ChEBI" id="CHEBI:78442"/>
        <dbReference type="ChEBI" id="CHEBI:78528"/>
        <dbReference type="ChEBI" id="CHEBI:456215"/>
        <dbReference type="EC" id="6.1.1.5"/>
    </reaction>
</comment>
<dbReference type="SUPFAM" id="SSF52374">
    <property type="entry name" value="Nucleotidylyl transferase"/>
    <property type="match status" value="1"/>
</dbReference>
<dbReference type="GO" id="GO:0006428">
    <property type="term" value="P:isoleucyl-tRNA aminoacylation"/>
    <property type="evidence" value="ECO:0007669"/>
    <property type="project" value="UniProtKB-UniRule"/>
</dbReference>
<evidence type="ECO:0000256" key="6">
    <source>
        <dbReference type="ARBA" id="ARBA00022598"/>
    </source>
</evidence>
<dbReference type="Pfam" id="PF08264">
    <property type="entry name" value="Anticodon_1"/>
    <property type="match status" value="1"/>
</dbReference>
<comment type="cofactor">
    <cofactor evidence="1 15">
        <name>Zn(2+)</name>
        <dbReference type="ChEBI" id="CHEBI:29105"/>
    </cofactor>
</comment>
<feature type="binding site" evidence="15">
    <location>
        <position position="604"/>
    </location>
    <ligand>
        <name>ATP</name>
        <dbReference type="ChEBI" id="CHEBI:30616"/>
    </ligand>
</feature>
<comment type="function">
    <text evidence="13 15">Catalyzes the attachment of isoleucine to tRNA(Ile). As IleRS can inadvertently accommodate and process structurally similar amino acids such as valine, to avoid such errors it has two additional distinct tRNA(Ile)-dependent editing activities. One activity is designated as 'pretransfer' editing and involves the hydrolysis of activated Val-AMP. The other activity is designated 'posttransfer' editing and involves deacylation of mischarged Val-tRNA(Ile).</text>
</comment>
<dbReference type="InterPro" id="IPR014729">
    <property type="entry name" value="Rossmann-like_a/b/a_fold"/>
</dbReference>
<reference evidence="18" key="1">
    <citation type="journal article" date="2020" name="J. ISSAAS">
        <title>Lactobacilli and other gastrointestinal microbiota of Peromyscus leucopus, reservoir host for agents of Lyme disease and other zoonoses in North America.</title>
        <authorList>
            <person name="Milovic A."/>
            <person name="Bassam K."/>
            <person name="Shao H."/>
            <person name="Chatzistamou I."/>
            <person name="Tufts D.M."/>
            <person name="Diuk-Wasser M."/>
            <person name="Barbour A.G."/>
        </authorList>
    </citation>
    <scope>NUCLEOTIDE SEQUENCE</scope>
    <source>
        <strain evidence="18">LL90</strain>
    </source>
</reference>
<evidence type="ECO:0000256" key="8">
    <source>
        <dbReference type="ARBA" id="ARBA00022741"/>
    </source>
</evidence>
<evidence type="ECO:0000256" key="14">
    <source>
        <dbReference type="ARBA" id="ARBA00048359"/>
    </source>
</evidence>
<comment type="subunit">
    <text evidence="4 15">Monomer.</text>
</comment>
<dbReference type="InterPro" id="IPR002301">
    <property type="entry name" value="Ile-tRNA-ligase"/>
</dbReference>
<dbReference type="HAMAP" id="MF_02003">
    <property type="entry name" value="Ile_tRNA_synth_type2"/>
    <property type="match status" value="1"/>
</dbReference>
<keyword evidence="5 15" id="KW-0963">Cytoplasm</keyword>
<dbReference type="GO" id="GO:0000049">
    <property type="term" value="F:tRNA binding"/>
    <property type="evidence" value="ECO:0007669"/>
    <property type="project" value="InterPro"/>
</dbReference>
<evidence type="ECO:0000259" key="16">
    <source>
        <dbReference type="Pfam" id="PF00133"/>
    </source>
</evidence>
<dbReference type="GO" id="GO:0004822">
    <property type="term" value="F:isoleucine-tRNA ligase activity"/>
    <property type="evidence" value="ECO:0007669"/>
    <property type="project" value="UniProtKB-UniRule"/>
</dbReference>
<comment type="subcellular location">
    <subcellularLocation>
        <location evidence="2 15">Cytoplasm</location>
    </subcellularLocation>
</comment>
<evidence type="ECO:0000256" key="12">
    <source>
        <dbReference type="ARBA" id="ARBA00023146"/>
    </source>
</evidence>
<evidence type="ECO:0000256" key="15">
    <source>
        <dbReference type="HAMAP-Rule" id="MF_02003"/>
    </source>
</evidence>